<dbReference type="GO" id="GO:0016787">
    <property type="term" value="F:hydrolase activity"/>
    <property type="evidence" value="ECO:0007669"/>
    <property type="project" value="InterPro"/>
</dbReference>
<dbReference type="Pfam" id="PF00271">
    <property type="entry name" value="Helicase_C"/>
    <property type="match status" value="1"/>
</dbReference>
<feature type="domain" description="Helicase C-terminal" evidence="2">
    <location>
        <begin position="757"/>
        <end position="873"/>
    </location>
</feature>
<evidence type="ECO:0008006" key="5">
    <source>
        <dbReference type="Google" id="ProtNLM"/>
    </source>
</evidence>
<protein>
    <recommendedName>
        <fullName evidence="5">Helicase</fullName>
    </recommendedName>
</protein>
<dbReference type="HOGENOM" id="CLU_287543_0_0_7"/>
<reference evidence="3 4" key="2">
    <citation type="journal article" date="2009" name="BMC Microbiol.">
        <title>The genome sequence of Geobacter metallireducens: features of metabolism, physiology and regulation common and dissimilar to Geobacter sulfurreducens.</title>
        <authorList>
            <person name="Aklujkar M."/>
            <person name="Krushkal J."/>
            <person name="DiBartolo G."/>
            <person name="Lapidus A."/>
            <person name="Land M.L."/>
            <person name="Lovley D.R."/>
        </authorList>
    </citation>
    <scope>NUCLEOTIDE SEQUENCE [LARGE SCALE GENOMIC DNA]</scope>
    <source>
        <strain evidence="4">ATCC 53774 / DSM 7210 / GS-15</strain>
    </source>
</reference>
<evidence type="ECO:0000313" key="4">
    <source>
        <dbReference type="Proteomes" id="UP000007073"/>
    </source>
</evidence>
<dbReference type="STRING" id="269799.Gmet_3058"/>
<dbReference type="Gene3D" id="3.40.50.300">
    <property type="entry name" value="P-loop containing nucleotide triphosphate hydrolases"/>
    <property type="match status" value="2"/>
</dbReference>
<proteinExistence type="predicted"/>
<dbReference type="eggNOG" id="COG1061">
    <property type="taxonomic scope" value="Bacteria"/>
</dbReference>
<evidence type="ECO:0000259" key="2">
    <source>
        <dbReference type="SMART" id="SM00490"/>
    </source>
</evidence>
<organism evidence="3 4">
    <name type="scientific">Geobacter metallireducens (strain ATCC 53774 / DSM 7210 / GS-15)</name>
    <dbReference type="NCBI Taxonomy" id="269799"/>
    <lineage>
        <taxon>Bacteria</taxon>
        <taxon>Pseudomonadati</taxon>
        <taxon>Thermodesulfobacteriota</taxon>
        <taxon>Desulfuromonadia</taxon>
        <taxon>Geobacterales</taxon>
        <taxon>Geobacteraceae</taxon>
        <taxon>Geobacter</taxon>
    </lineage>
</organism>
<dbReference type="EMBL" id="CP000148">
    <property type="protein sequence ID" value="ABB33273.1"/>
    <property type="molecule type" value="Genomic_DNA"/>
</dbReference>
<dbReference type="InterPro" id="IPR014001">
    <property type="entry name" value="Helicase_ATP-bd"/>
</dbReference>
<feature type="domain" description="Helicase ATP-binding" evidence="1">
    <location>
        <begin position="1"/>
        <end position="309"/>
    </location>
</feature>
<dbReference type="KEGG" id="gme:Gmet_3058"/>
<evidence type="ECO:0000259" key="1">
    <source>
        <dbReference type="SMART" id="SM00487"/>
    </source>
</evidence>
<dbReference type="SMART" id="SM00487">
    <property type="entry name" value="DEXDc"/>
    <property type="match status" value="1"/>
</dbReference>
<dbReference type="Pfam" id="PF04851">
    <property type="entry name" value="ResIII"/>
    <property type="match status" value="1"/>
</dbReference>
<sequence length="993" mass="111953">MSDPKPFQEATVARILKAFHDPNGSRRFLVADEVGLGKTVVAQALVKKMMEGKTRPLVVFYVCSNLTVARQNRNKLLEVIPHDRRDSATSRTDRLTLMATSVKPSDRQLAIYTLTPDTSIPLRSGKRKSAGRCEERALIFALIESAWPELLELVDEKVFRRSASRSWGAAVYTQRSKVTDTLLKSFIRSVREEFDIGKGQSVVQNLEIQSKKALDFVAHLRNALAACAIRTLTPDLVIFDEFQRFRDLLAPDLDNAEKRVINVLRGDDPSCRPGLLLLSATPYRMYSRRWEESEGSAHHTEFLSLLKFLWGNVDDCGVRLGRCQKSFGVLEKEIRKGTPTSSEAAVAKIEIESLLSCIVARTERGAHPDGWDDFRTEHLPSSVISADIKTFKHLADCFQLRHHPWAVPYWSSIPIPMQTMSIRYVARRHAKCIPRRGISWFRKSSRDKLKPFDPPHPKMRALRQRLSPESLSLPWVSPSFPWWPLRGKWKGKTTGKALVFSRFRAVPQAVAALLSYDVEVASARGTNVVYESVSKRRLLQPSPKRPQLLGLFHPSIFLSQIDPLVTLSAPDRLKKNVRDQIKKALKDLGISVESSGKARRTWILLARLDAEYTKPARFIGAAWRAALTAGRDILGAGSSAAVKKWEDEAGKPVGHVTPKELEDLVDYALSSPGVVLARALKRHWPDAVTASGFAETLDLSWNGFRSYLDHPVFAAALEARDDTYPDAIRKAVKDGNLEAVLDEHFWILRKTRGAEGSDLLKALRTALRLRTGSFRLTAPAASGETSFNLRCHAALPFIDMKEGALQEGGEAQLRTEDLQKAFNSPFWPHVLVTTSVGQEGLDFHLWCDTVVHWDLPRNPVDLEQREGRIQRFGGLCIRQAIASKVDIYGKTNSGSPWETLERLAHDTLSDKSGMSPWWVCNGAQSRRWIFSVPLSEEHQRLEWLKQQRLLYRMVLGQPNQEDLVEILSRKVGTDIMKAREAMINLSPFFVQRD</sequence>
<name>Q39R51_GEOMG</name>
<dbReference type="GO" id="GO:0003677">
    <property type="term" value="F:DNA binding"/>
    <property type="evidence" value="ECO:0007669"/>
    <property type="project" value="InterPro"/>
</dbReference>
<dbReference type="InterPro" id="IPR001650">
    <property type="entry name" value="Helicase_C-like"/>
</dbReference>
<dbReference type="SUPFAM" id="SSF52540">
    <property type="entry name" value="P-loop containing nucleoside triphosphate hydrolases"/>
    <property type="match status" value="2"/>
</dbReference>
<reference evidence="3 4" key="1">
    <citation type="submission" date="2005-10" db="EMBL/GenBank/DDBJ databases">
        <title>Complete sequence of Geobacter metallireducens GS-15.</title>
        <authorList>
            <consortium name="US DOE Joint Genome Institute"/>
            <person name="Copeland A."/>
            <person name="Lucas S."/>
            <person name="Lapidus A."/>
            <person name="Barry K."/>
            <person name="Detter J.C."/>
            <person name="Glavina T."/>
            <person name="Hammon N."/>
            <person name="Israni S."/>
            <person name="Pitluck S."/>
            <person name="Di Bartolo G."/>
            <person name="Chain P."/>
            <person name="Schmutz J."/>
            <person name="Larimer F."/>
            <person name="Land M."/>
            <person name="Kyrpides N."/>
            <person name="Ivanova N."/>
            <person name="Richardson P."/>
        </authorList>
    </citation>
    <scope>NUCLEOTIDE SEQUENCE [LARGE SCALE GENOMIC DNA]</scope>
    <source>
        <strain evidence="4">ATCC 53774 / DSM 7210 / GS-15</strain>
    </source>
</reference>
<accession>Q39R51</accession>
<evidence type="ECO:0000313" key="3">
    <source>
        <dbReference type="EMBL" id="ABB33273.1"/>
    </source>
</evidence>
<gene>
    <name evidence="3" type="ordered locus">Gmet_3058</name>
</gene>
<dbReference type="GO" id="GO:0005524">
    <property type="term" value="F:ATP binding"/>
    <property type="evidence" value="ECO:0007669"/>
    <property type="project" value="InterPro"/>
</dbReference>
<keyword evidence="4" id="KW-1185">Reference proteome</keyword>
<dbReference type="eggNOG" id="COG0553">
    <property type="taxonomic scope" value="Bacteria"/>
</dbReference>
<dbReference type="SMART" id="SM00490">
    <property type="entry name" value="HELICc"/>
    <property type="match status" value="1"/>
</dbReference>
<dbReference type="InterPro" id="IPR006935">
    <property type="entry name" value="Helicase/UvrB_N"/>
</dbReference>
<dbReference type="Proteomes" id="UP000007073">
    <property type="component" value="Chromosome"/>
</dbReference>
<dbReference type="AlphaFoldDB" id="Q39R51"/>
<dbReference type="InterPro" id="IPR027417">
    <property type="entry name" value="P-loop_NTPase"/>
</dbReference>
<dbReference type="RefSeq" id="WP_004513618.1">
    <property type="nucleotide sequence ID" value="NC_007517.1"/>
</dbReference>